<dbReference type="STRING" id="29172.A0A0D8XW03"/>
<dbReference type="InterPro" id="IPR050174">
    <property type="entry name" value="Protocadherin/Cadherin-CA"/>
</dbReference>
<dbReference type="Pfam" id="PF00028">
    <property type="entry name" value="Cadherin"/>
    <property type="match status" value="4"/>
</dbReference>
<feature type="domain" description="Cadherin" evidence="11">
    <location>
        <begin position="443"/>
        <end position="550"/>
    </location>
</feature>
<dbReference type="Gene3D" id="2.60.40.60">
    <property type="entry name" value="Cadherins"/>
    <property type="match status" value="7"/>
</dbReference>
<feature type="domain" description="Cadherin" evidence="11">
    <location>
        <begin position="139"/>
        <end position="240"/>
    </location>
</feature>
<dbReference type="FunFam" id="2.60.40.60:FF:000033">
    <property type="entry name" value="FAT atypical cadherin 1"/>
    <property type="match status" value="1"/>
</dbReference>
<evidence type="ECO:0000259" key="11">
    <source>
        <dbReference type="PROSITE" id="PS50268"/>
    </source>
</evidence>
<reference evidence="13" key="2">
    <citation type="journal article" date="2016" name="Sci. Rep.">
        <title>Dictyocaulus viviparus genome, variome and transcriptome elucidate lungworm biology and support future intervention.</title>
        <authorList>
            <person name="McNulty S.N."/>
            <person name="Strube C."/>
            <person name="Rosa B.A."/>
            <person name="Martin J.C."/>
            <person name="Tyagi R."/>
            <person name="Choi Y.J."/>
            <person name="Wang Q."/>
            <person name="Hallsworth Pepin K."/>
            <person name="Zhang X."/>
            <person name="Ozersky P."/>
            <person name="Wilson R.K."/>
            <person name="Sternberg P.W."/>
            <person name="Gasser R.B."/>
            <person name="Mitreva M."/>
        </authorList>
    </citation>
    <scope>NUCLEOTIDE SEQUENCE [LARGE SCALE GENOMIC DNA]</scope>
    <source>
        <strain evidence="13">HannoverDv2000</strain>
    </source>
</reference>
<dbReference type="GO" id="GO:0005509">
    <property type="term" value="F:calcium ion binding"/>
    <property type="evidence" value="ECO:0007669"/>
    <property type="project" value="UniProtKB-UniRule"/>
</dbReference>
<dbReference type="PROSITE" id="PS00232">
    <property type="entry name" value="CADHERIN_1"/>
    <property type="match status" value="5"/>
</dbReference>
<protein>
    <submittedName>
        <fullName evidence="12">Cadherin domain protein</fullName>
    </submittedName>
</protein>
<keyword evidence="2" id="KW-0245">EGF-like domain</keyword>
<keyword evidence="13" id="KW-1185">Reference proteome</keyword>
<dbReference type="Proteomes" id="UP000053766">
    <property type="component" value="Unassembled WGS sequence"/>
</dbReference>
<proteinExistence type="predicted"/>
<dbReference type="GO" id="GO:0007411">
    <property type="term" value="P:axon guidance"/>
    <property type="evidence" value="ECO:0007669"/>
    <property type="project" value="UniProtKB-ARBA"/>
</dbReference>
<evidence type="ECO:0000256" key="9">
    <source>
        <dbReference type="ARBA" id="ARBA00023180"/>
    </source>
</evidence>
<feature type="domain" description="Cadherin" evidence="11">
    <location>
        <begin position="36"/>
        <end position="138"/>
    </location>
</feature>
<evidence type="ECO:0000256" key="6">
    <source>
        <dbReference type="ARBA" id="ARBA00022837"/>
    </source>
</evidence>
<reference evidence="12 13" key="1">
    <citation type="submission" date="2013-11" db="EMBL/GenBank/DDBJ databases">
        <title>Draft genome of the bovine lungworm Dictyocaulus viviparus.</title>
        <authorList>
            <person name="Mitreva M."/>
        </authorList>
    </citation>
    <scope>NUCLEOTIDE SEQUENCE [LARGE SCALE GENOMIC DNA]</scope>
    <source>
        <strain evidence="12 13">HannoverDv2000</strain>
    </source>
</reference>
<evidence type="ECO:0000256" key="8">
    <source>
        <dbReference type="ARBA" id="ARBA00023136"/>
    </source>
</evidence>
<gene>
    <name evidence="12" type="ORF">DICVIV_05940</name>
</gene>
<dbReference type="InterPro" id="IPR020894">
    <property type="entry name" value="Cadherin_CS"/>
</dbReference>
<evidence type="ECO:0000313" key="13">
    <source>
        <dbReference type="Proteomes" id="UP000053766"/>
    </source>
</evidence>
<evidence type="ECO:0000256" key="3">
    <source>
        <dbReference type="ARBA" id="ARBA00022692"/>
    </source>
</evidence>
<dbReference type="AlphaFoldDB" id="A0A0D8XW03"/>
<evidence type="ECO:0000256" key="7">
    <source>
        <dbReference type="ARBA" id="ARBA00022989"/>
    </source>
</evidence>
<name>A0A0D8XW03_DICVI</name>
<dbReference type="PANTHER" id="PTHR24028:SF263">
    <property type="entry name" value="CADHERIN-RELATED FAMILY MEMBER 1"/>
    <property type="match status" value="1"/>
</dbReference>
<keyword evidence="5" id="KW-0677">Repeat</keyword>
<keyword evidence="8" id="KW-0472">Membrane</keyword>
<evidence type="ECO:0000256" key="1">
    <source>
        <dbReference type="ARBA" id="ARBA00004167"/>
    </source>
</evidence>
<dbReference type="PROSITE" id="PS50268">
    <property type="entry name" value="CADHERIN_2"/>
    <property type="match status" value="7"/>
</dbReference>
<sequence length="613" mass="67192">MRIDVVATDRGNPPRMSTALVEVGVIDVNDNAPIFEQDIYNITVMENATVPVMVARLKATDKDSGVNGKVHYSLVATSPAPITIDYFTGEVILREKLSIRNSPLAVLARAKDGAQPALSSTVTLLLNVIDINDHAPIFIASQKKVFLEENVSIGEEVSKVYAIDEDSGNNGVVRYSLNKSSDFSIDSESGIIRTATLLDRENIPEYELEVCANDLGIPSLISCIQITVVILDVNDNAPQFLQQEYNISLSEETPLGNRIVVLKANDKDAEQKIVYRIEQMNKNVVSLIDMGEQGALLTLSGQLRSTDPLIKIEVSATDQGGLQGRCRVNLVVEDVNSPPHFIEQLFTVRIPEDSSIGFHVITMKAEDLDQGSNARLTYSIDSDVFDIENDTGLITLKKTLDREETSAYLITVTVNDAAVPSLNSTTQLEIVVDDVNDNPPLFSTQNYSVSVPEDVPVGTSFLQVSAVDLDSGNNGIVDYYLNISDASIVYDLFRLDRTSGTLRVNSKLDREQHPFIELNIFARDRGKPPLTSEAVISIALTDVNDNAPKFDKSSYDLYVAENLPAGSTVGTITAYDPDEGENARIEFRIFDGEDAKLFDLYVDAKQPGMVKIS</sequence>
<feature type="domain" description="Cadherin" evidence="11">
    <location>
        <begin position="3"/>
        <end position="35"/>
    </location>
</feature>
<dbReference type="GO" id="GO:0007156">
    <property type="term" value="P:homophilic cell adhesion via plasma membrane adhesion molecules"/>
    <property type="evidence" value="ECO:0007669"/>
    <property type="project" value="InterPro"/>
</dbReference>
<comment type="subcellular location">
    <subcellularLocation>
        <location evidence="1">Membrane</location>
        <topology evidence="1">Single-pass membrane protein</topology>
    </subcellularLocation>
</comment>
<keyword evidence="9" id="KW-0325">Glycoprotein</keyword>
<dbReference type="EMBL" id="KN716286">
    <property type="protein sequence ID" value="KJH47964.1"/>
    <property type="molecule type" value="Genomic_DNA"/>
</dbReference>
<keyword evidence="3" id="KW-0812">Transmembrane</keyword>
<dbReference type="CDD" id="cd11304">
    <property type="entry name" value="Cadherin_repeat"/>
    <property type="match status" value="6"/>
</dbReference>
<feature type="domain" description="Cadherin" evidence="11">
    <location>
        <begin position="241"/>
        <end position="341"/>
    </location>
</feature>
<dbReference type="SMART" id="SM00112">
    <property type="entry name" value="CA"/>
    <property type="match status" value="5"/>
</dbReference>
<keyword evidence="4" id="KW-0732">Signal</keyword>
<feature type="domain" description="Cadherin" evidence="11">
    <location>
        <begin position="342"/>
        <end position="442"/>
    </location>
</feature>
<evidence type="ECO:0000313" key="12">
    <source>
        <dbReference type="EMBL" id="KJH47964.1"/>
    </source>
</evidence>
<keyword evidence="6 10" id="KW-0106">Calcium</keyword>
<dbReference type="FunFam" id="2.60.40.60:FF:000020">
    <property type="entry name" value="Dachsous cadherin-related 1b"/>
    <property type="match status" value="3"/>
</dbReference>
<evidence type="ECO:0000256" key="2">
    <source>
        <dbReference type="ARBA" id="ARBA00022536"/>
    </source>
</evidence>
<dbReference type="InterPro" id="IPR002126">
    <property type="entry name" value="Cadherin-like_dom"/>
</dbReference>
<keyword evidence="7" id="KW-1133">Transmembrane helix</keyword>
<dbReference type="PANTHER" id="PTHR24028">
    <property type="entry name" value="CADHERIN-87A"/>
    <property type="match status" value="1"/>
</dbReference>
<dbReference type="PRINTS" id="PR00205">
    <property type="entry name" value="CADHERIN"/>
</dbReference>
<feature type="domain" description="Cadherin" evidence="11">
    <location>
        <begin position="551"/>
        <end position="613"/>
    </location>
</feature>
<dbReference type="InterPro" id="IPR015919">
    <property type="entry name" value="Cadherin-like_sf"/>
</dbReference>
<evidence type="ECO:0000256" key="4">
    <source>
        <dbReference type="ARBA" id="ARBA00022729"/>
    </source>
</evidence>
<dbReference type="SUPFAM" id="SSF49313">
    <property type="entry name" value="Cadherin-like"/>
    <property type="match status" value="6"/>
</dbReference>
<organism evidence="12 13">
    <name type="scientific">Dictyocaulus viviparus</name>
    <name type="common">Bovine lungworm</name>
    <dbReference type="NCBI Taxonomy" id="29172"/>
    <lineage>
        <taxon>Eukaryota</taxon>
        <taxon>Metazoa</taxon>
        <taxon>Ecdysozoa</taxon>
        <taxon>Nematoda</taxon>
        <taxon>Chromadorea</taxon>
        <taxon>Rhabditida</taxon>
        <taxon>Rhabditina</taxon>
        <taxon>Rhabditomorpha</taxon>
        <taxon>Strongyloidea</taxon>
        <taxon>Metastrongylidae</taxon>
        <taxon>Dictyocaulus</taxon>
    </lineage>
</organism>
<evidence type="ECO:0000256" key="5">
    <source>
        <dbReference type="ARBA" id="ARBA00022737"/>
    </source>
</evidence>
<accession>A0A0D8XW03</accession>
<dbReference type="OrthoDB" id="26203at2759"/>
<evidence type="ECO:0000256" key="10">
    <source>
        <dbReference type="PROSITE-ProRule" id="PRU00043"/>
    </source>
</evidence>
<dbReference type="GO" id="GO:0005886">
    <property type="term" value="C:plasma membrane"/>
    <property type="evidence" value="ECO:0007669"/>
    <property type="project" value="InterPro"/>
</dbReference>